<gene>
    <name evidence="2" type="ORF">SAMN05444373_102036</name>
</gene>
<evidence type="ECO:0000313" key="3">
    <source>
        <dbReference type="Proteomes" id="UP000324781"/>
    </source>
</evidence>
<evidence type="ECO:0000256" key="1">
    <source>
        <dbReference type="SAM" id="MobiDB-lite"/>
    </source>
</evidence>
<feature type="compositionally biased region" description="Basic and acidic residues" evidence="1">
    <location>
        <begin position="78"/>
        <end position="93"/>
    </location>
</feature>
<dbReference type="RefSeq" id="WP_149678630.1">
    <property type="nucleotide sequence ID" value="NZ_DAONMB010000008.1"/>
</dbReference>
<feature type="compositionally biased region" description="Basic and acidic residues" evidence="1">
    <location>
        <begin position="62"/>
        <end position="71"/>
    </location>
</feature>
<feature type="region of interest" description="Disordered" evidence="1">
    <location>
        <begin position="41"/>
        <end position="98"/>
    </location>
</feature>
<dbReference type="Proteomes" id="UP000324781">
    <property type="component" value="Unassembled WGS sequence"/>
</dbReference>
<reference evidence="2 3" key="1">
    <citation type="submission" date="2016-11" db="EMBL/GenBank/DDBJ databases">
        <authorList>
            <person name="Varghese N."/>
            <person name="Submissions S."/>
        </authorList>
    </citation>
    <scope>NUCLEOTIDE SEQUENCE [LARGE SCALE GENOMIC DNA]</scope>
    <source>
        <strain evidence="2 3">DSM 19027</strain>
    </source>
</reference>
<evidence type="ECO:0000313" key="2">
    <source>
        <dbReference type="EMBL" id="SHJ03461.1"/>
    </source>
</evidence>
<protein>
    <submittedName>
        <fullName evidence="2">Uncharacterized protein</fullName>
    </submittedName>
</protein>
<organism evidence="2 3">
    <name type="scientific">Thermoclostridium caenicola</name>
    <dbReference type="NCBI Taxonomy" id="659425"/>
    <lineage>
        <taxon>Bacteria</taxon>
        <taxon>Bacillati</taxon>
        <taxon>Bacillota</taxon>
        <taxon>Clostridia</taxon>
        <taxon>Eubacteriales</taxon>
        <taxon>Oscillospiraceae</taxon>
        <taxon>Thermoclostridium</taxon>
    </lineage>
</organism>
<sequence>MAIGPVDFQPIMSRVNEVARIQNGQQQKIIGNEVQQAEAAVRQAEQNTKSVHAQDQANKVVITDKEKERNSGGKKQNQSKDNEEREEKKERLKGTYRINKKLAVPEERHIDIRL</sequence>
<keyword evidence="3" id="KW-1185">Reference proteome</keyword>
<feature type="compositionally biased region" description="Polar residues" evidence="1">
    <location>
        <begin position="47"/>
        <end position="57"/>
    </location>
</feature>
<dbReference type="EMBL" id="FQZP01000020">
    <property type="protein sequence ID" value="SHJ03461.1"/>
    <property type="molecule type" value="Genomic_DNA"/>
</dbReference>
<name>A0A1M6G0G6_9FIRM</name>
<proteinExistence type="predicted"/>
<accession>A0A1M6G0G6</accession>
<dbReference type="AlphaFoldDB" id="A0A1M6G0G6"/>